<protein>
    <submittedName>
        <fullName evidence="1">Uncharacterized protein</fullName>
    </submittedName>
</protein>
<dbReference type="EMBL" id="CM042039">
    <property type="protein sequence ID" value="KAI3725177.1"/>
    <property type="molecule type" value="Genomic_DNA"/>
</dbReference>
<sequence length="194" mass="21393">MPAATGRFRFRVLSYALRSISISYYAAEFVSFALRSSSGNTSAADTSSSFGNFGASTTGNSILNRSESSVSNNSDDEAHQFWRHQLPDDITPDFNDDIAPDFSNLSIADVNGTSRFHAPTGGMLMSTKQHEKKRYPSAANFQQMASKPWDMHGDQLLTDIIDEPPYNGDPGQGYLDDLLTEQQIEAMEVNSLEF</sequence>
<proteinExistence type="predicted"/>
<reference evidence="1 2" key="2">
    <citation type="journal article" date="2022" name="Mol. Ecol. Resour.">
        <title>The genomes of chicory, endive, great burdock and yacon provide insights into Asteraceae paleo-polyploidization history and plant inulin production.</title>
        <authorList>
            <person name="Fan W."/>
            <person name="Wang S."/>
            <person name="Wang H."/>
            <person name="Wang A."/>
            <person name="Jiang F."/>
            <person name="Liu H."/>
            <person name="Zhao H."/>
            <person name="Xu D."/>
            <person name="Zhang Y."/>
        </authorList>
    </citation>
    <scope>NUCLEOTIDE SEQUENCE [LARGE SCALE GENOMIC DNA]</scope>
    <source>
        <strain evidence="2">cv. Yunnan</strain>
        <tissue evidence="1">Leaves</tissue>
    </source>
</reference>
<keyword evidence="2" id="KW-1185">Reference proteome</keyword>
<organism evidence="1 2">
    <name type="scientific">Smallanthus sonchifolius</name>
    <dbReference type="NCBI Taxonomy" id="185202"/>
    <lineage>
        <taxon>Eukaryota</taxon>
        <taxon>Viridiplantae</taxon>
        <taxon>Streptophyta</taxon>
        <taxon>Embryophyta</taxon>
        <taxon>Tracheophyta</taxon>
        <taxon>Spermatophyta</taxon>
        <taxon>Magnoliopsida</taxon>
        <taxon>eudicotyledons</taxon>
        <taxon>Gunneridae</taxon>
        <taxon>Pentapetalae</taxon>
        <taxon>asterids</taxon>
        <taxon>campanulids</taxon>
        <taxon>Asterales</taxon>
        <taxon>Asteraceae</taxon>
        <taxon>Asteroideae</taxon>
        <taxon>Heliantheae alliance</taxon>
        <taxon>Millerieae</taxon>
        <taxon>Smallanthus</taxon>
    </lineage>
</organism>
<evidence type="ECO:0000313" key="2">
    <source>
        <dbReference type="Proteomes" id="UP001056120"/>
    </source>
</evidence>
<evidence type="ECO:0000313" key="1">
    <source>
        <dbReference type="EMBL" id="KAI3725177.1"/>
    </source>
</evidence>
<gene>
    <name evidence="1" type="ORF">L1987_64955</name>
</gene>
<dbReference type="Proteomes" id="UP001056120">
    <property type="component" value="Linkage Group LG22"/>
</dbReference>
<comment type="caution">
    <text evidence="1">The sequence shown here is derived from an EMBL/GenBank/DDBJ whole genome shotgun (WGS) entry which is preliminary data.</text>
</comment>
<name>A0ACB9BSZ7_9ASTR</name>
<reference evidence="2" key="1">
    <citation type="journal article" date="2022" name="Mol. Ecol. Resour.">
        <title>The genomes of chicory, endive, great burdock and yacon provide insights into Asteraceae palaeo-polyploidization history and plant inulin production.</title>
        <authorList>
            <person name="Fan W."/>
            <person name="Wang S."/>
            <person name="Wang H."/>
            <person name="Wang A."/>
            <person name="Jiang F."/>
            <person name="Liu H."/>
            <person name="Zhao H."/>
            <person name="Xu D."/>
            <person name="Zhang Y."/>
        </authorList>
    </citation>
    <scope>NUCLEOTIDE SEQUENCE [LARGE SCALE GENOMIC DNA]</scope>
    <source>
        <strain evidence="2">cv. Yunnan</strain>
    </source>
</reference>
<accession>A0ACB9BSZ7</accession>